<reference evidence="2" key="2">
    <citation type="submission" date="2022-01" db="EMBL/GenBank/DDBJ databases">
        <authorList>
            <person name="Yamashiro T."/>
            <person name="Shiraishi A."/>
            <person name="Satake H."/>
            <person name="Nakayama K."/>
        </authorList>
    </citation>
    <scope>NUCLEOTIDE SEQUENCE</scope>
</reference>
<dbReference type="Proteomes" id="UP001151760">
    <property type="component" value="Unassembled WGS sequence"/>
</dbReference>
<sequence>MLNERSSDLKEVNTIIEEEDDNWMTSIIKCLEEGIWPEDKNEARCLRLKINQYVMKDGVLFRRSYMLPMLRFGLPRIIVTDNGTQFMNDLFKSWVEEEGKLRPKWEGPYRVTELYQNGSYKLQTMEDKEVEGTEGPARAAEMVGPEGAVTRAGLGFLSDKASKPSVFFETARISSSVRATLRDGYHRKEKFMNAIKLFNFCLPQSYKKILSLLDLFSALLLGNDKFRVLLRKLFLKLLNLVACQLELMPPTKVKPSSFKGDGVGQGIAFLLSSRKSKMNHHLSTPHQRVNPASSGKRPLGREAPPALDSSTKTCSRLVCRIHQRTHEKKREQLQFQQLEYLDDQGEDDNGKGAHQLDHPRNPKDPKVISRFSVEFCGGEKDERELLKMGEVGVVLFGGGKEEDMRILRRSEGFRREDVIEMEKNGVHI</sequence>
<keyword evidence="3" id="KW-1185">Reference proteome</keyword>
<evidence type="ECO:0000313" key="2">
    <source>
        <dbReference type="EMBL" id="GJT31186.1"/>
    </source>
</evidence>
<feature type="region of interest" description="Disordered" evidence="1">
    <location>
        <begin position="280"/>
        <end position="309"/>
    </location>
</feature>
<accession>A0ABQ5CZ21</accession>
<dbReference type="GO" id="GO:0003964">
    <property type="term" value="F:RNA-directed DNA polymerase activity"/>
    <property type="evidence" value="ECO:0007669"/>
    <property type="project" value="UniProtKB-KW"/>
</dbReference>
<comment type="caution">
    <text evidence="2">The sequence shown here is derived from an EMBL/GenBank/DDBJ whole genome shotgun (WGS) entry which is preliminary data.</text>
</comment>
<feature type="compositionally biased region" description="Basic and acidic residues" evidence="1">
    <location>
        <begin position="348"/>
        <end position="365"/>
    </location>
</feature>
<dbReference type="InterPro" id="IPR012337">
    <property type="entry name" value="RNaseH-like_sf"/>
</dbReference>
<keyword evidence="2" id="KW-0548">Nucleotidyltransferase</keyword>
<name>A0ABQ5CZ21_9ASTR</name>
<gene>
    <name evidence="2" type="ORF">Tco_0911461</name>
</gene>
<protein>
    <submittedName>
        <fullName evidence="2">Reverse transcriptase domain-containing protein</fullName>
    </submittedName>
</protein>
<proteinExistence type="predicted"/>
<keyword evidence="2" id="KW-0695">RNA-directed DNA polymerase</keyword>
<reference evidence="2" key="1">
    <citation type="journal article" date="2022" name="Int. J. Mol. Sci.">
        <title>Draft Genome of Tanacetum Coccineum: Genomic Comparison of Closely Related Tanacetum-Family Plants.</title>
        <authorList>
            <person name="Yamashiro T."/>
            <person name="Shiraishi A."/>
            <person name="Nakayama K."/>
            <person name="Satake H."/>
        </authorList>
    </citation>
    <scope>NUCLEOTIDE SEQUENCE</scope>
</reference>
<dbReference type="SUPFAM" id="SSF53098">
    <property type="entry name" value="Ribonuclease H-like"/>
    <property type="match status" value="1"/>
</dbReference>
<evidence type="ECO:0000313" key="3">
    <source>
        <dbReference type="Proteomes" id="UP001151760"/>
    </source>
</evidence>
<feature type="compositionally biased region" description="Polar residues" evidence="1">
    <location>
        <begin position="281"/>
        <end position="293"/>
    </location>
</feature>
<evidence type="ECO:0000256" key="1">
    <source>
        <dbReference type="SAM" id="MobiDB-lite"/>
    </source>
</evidence>
<feature type="region of interest" description="Disordered" evidence="1">
    <location>
        <begin position="343"/>
        <end position="365"/>
    </location>
</feature>
<organism evidence="2 3">
    <name type="scientific">Tanacetum coccineum</name>
    <dbReference type="NCBI Taxonomy" id="301880"/>
    <lineage>
        <taxon>Eukaryota</taxon>
        <taxon>Viridiplantae</taxon>
        <taxon>Streptophyta</taxon>
        <taxon>Embryophyta</taxon>
        <taxon>Tracheophyta</taxon>
        <taxon>Spermatophyta</taxon>
        <taxon>Magnoliopsida</taxon>
        <taxon>eudicotyledons</taxon>
        <taxon>Gunneridae</taxon>
        <taxon>Pentapetalae</taxon>
        <taxon>asterids</taxon>
        <taxon>campanulids</taxon>
        <taxon>Asterales</taxon>
        <taxon>Asteraceae</taxon>
        <taxon>Asteroideae</taxon>
        <taxon>Anthemideae</taxon>
        <taxon>Anthemidinae</taxon>
        <taxon>Tanacetum</taxon>
    </lineage>
</organism>
<keyword evidence="2" id="KW-0808">Transferase</keyword>
<dbReference type="EMBL" id="BQNB010014685">
    <property type="protein sequence ID" value="GJT31186.1"/>
    <property type="molecule type" value="Genomic_DNA"/>
</dbReference>
<dbReference type="InterPro" id="IPR036397">
    <property type="entry name" value="RNaseH_sf"/>
</dbReference>
<dbReference type="Gene3D" id="3.30.420.10">
    <property type="entry name" value="Ribonuclease H-like superfamily/Ribonuclease H"/>
    <property type="match status" value="1"/>
</dbReference>